<feature type="transmembrane region" description="Helical" evidence="1">
    <location>
        <begin position="85"/>
        <end position="104"/>
    </location>
</feature>
<comment type="caution">
    <text evidence="3">The sequence shown here is derived from an EMBL/GenBank/DDBJ whole genome shotgun (WGS) entry which is preliminary data.</text>
</comment>
<protein>
    <submittedName>
        <fullName evidence="3">VanZ family protein</fullName>
    </submittedName>
</protein>
<sequence>MTVRRRVTIALLVVYSAFVAYLTLTPTGPDDGATTRLLKRLLDQLHAQGVLLWIDFLTIEFLANIAMFVPLGVLTALLISRRNRWMLLVIGTAASGFIELMQLLFLPERYADWRDLVSNTIGFLLGAGLTLAISTRARARTRARAK</sequence>
<name>A0ABW7Q347_9MICO</name>
<evidence type="ECO:0000313" key="3">
    <source>
        <dbReference type="EMBL" id="MFH8249264.1"/>
    </source>
</evidence>
<feature type="domain" description="VanZ-like" evidence="2">
    <location>
        <begin position="13"/>
        <end position="131"/>
    </location>
</feature>
<keyword evidence="1" id="KW-1133">Transmembrane helix</keyword>
<keyword evidence="1" id="KW-0472">Membrane</keyword>
<accession>A0ABW7Q347</accession>
<dbReference type="PANTHER" id="PTHR28008">
    <property type="entry name" value="DOMAIN PROTEIN, PUTATIVE (AFU_ORTHOLOGUE AFUA_3G10980)-RELATED"/>
    <property type="match status" value="1"/>
</dbReference>
<evidence type="ECO:0000313" key="4">
    <source>
        <dbReference type="Proteomes" id="UP001610861"/>
    </source>
</evidence>
<evidence type="ECO:0000259" key="2">
    <source>
        <dbReference type="Pfam" id="PF04892"/>
    </source>
</evidence>
<gene>
    <name evidence="3" type="ORF">ACH3VR_02705</name>
</gene>
<keyword evidence="1" id="KW-0812">Transmembrane</keyword>
<feature type="transmembrane region" description="Helical" evidence="1">
    <location>
        <begin position="7"/>
        <end position="24"/>
    </location>
</feature>
<reference evidence="3 4" key="1">
    <citation type="submission" date="2024-09" db="EMBL/GenBank/DDBJ databases">
        <authorList>
            <person name="Pan X."/>
        </authorList>
    </citation>
    <scope>NUCLEOTIDE SEQUENCE [LARGE SCALE GENOMIC DNA]</scope>
    <source>
        <strain evidence="3 4">B2969</strain>
    </source>
</reference>
<proteinExistence type="predicted"/>
<feature type="transmembrane region" description="Helical" evidence="1">
    <location>
        <begin position="116"/>
        <end position="134"/>
    </location>
</feature>
<evidence type="ECO:0000256" key="1">
    <source>
        <dbReference type="SAM" id="Phobius"/>
    </source>
</evidence>
<dbReference type="Proteomes" id="UP001610861">
    <property type="component" value="Unassembled WGS sequence"/>
</dbReference>
<keyword evidence="4" id="KW-1185">Reference proteome</keyword>
<feature type="transmembrane region" description="Helical" evidence="1">
    <location>
        <begin position="50"/>
        <end position="78"/>
    </location>
</feature>
<dbReference type="RefSeq" id="WP_396639205.1">
    <property type="nucleotide sequence ID" value="NZ_JBIQWL010000001.1"/>
</dbReference>
<dbReference type="PANTHER" id="PTHR28008:SF1">
    <property type="entry name" value="DOMAIN PROTEIN, PUTATIVE (AFU_ORTHOLOGUE AFUA_3G10980)-RELATED"/>
    <property type="match status" value="1"/>
</dbReference>
<dbReference type="Pfam" id="PF04892">
    <property type="entry name" value="VanZ"/>
    <property type="match status" value="1"/>
</dbReference>
<organism evidence="3 4">
    <name type="scientific">Microbacterium alkaliflavum</name>
    <dbReference type="NCBI Taxonomy" id="3248839"/>
    <lineage>
        <taxon>Bacteria</taxon>
        <taxon>Bacillati</taxon>
        <taxon>Actinomycetota</taxon>
        <taxon>Actinomycetes</taxon>
        <taxon>Micrococcales</taxon>
        <taxon>Microbacteriaceae</taxon>
        <taxon>Microbacterium</taxon>
    </lineage>
</organism>
<dbReference type="InterPro" id="IPR006976">
    <property type="entry name" value="VanZ-like"/>
</dbReference>
<dbReference type="EMBL" id="JBIQWL010000001">
    <property type="protein sequence ID" value="MFH8249264.1"/>
    <property type="molecule type" value="Genomic_DNA"/>
</dbReference>